<accession>A0A0B7ALZ3</accession>
<feature type="compositionally biased region" description="Low complexity" evidence="5">
    <location>
        <begin position="151"/>
        <end position="164"/>
    </location>
</feature>
<dbReference type="InterPro" id="IPR011489">
    <property type="entry name" value="EMI_domain"/>
</dbReference>
<dbReference type="PANTHER" id="PTHR15427">
    <property type="entry name" value="EMILIN ELASTIN MICROFIBRIL INTERFACE-LOCATED PROTEIN ELASTIN MICROFIBRIL INTERFACER"/>
    <property type="match status" value="1"/>
</dbReference>
<organism evidence="8">
    <name type="scientific">Arion vulgaris</name>
    <dbReference type="NCBI Taxonomy" id="1028688"/>
    <lineage>
        <taxon>Eukaryota</taxon>
        <taxon>Metazoa</taxon>
        <taxon>Spiralia</taxon>
        <taxon>Lophotrochozoa</taxon>
        <taxon>Mollusca</taxon>
        <taxon>Gastropoda</taxon>
        <taxon>Heterobranchia</taxon>
        <taxon>Euthyneura</taxon>
        <taxon>Panpulmonata</taxon>
        <taxon>Eupulmonata</taxon>
        <taxon>Stylommatophora</taxon>
        <taxon>Helicina</taxon>
        <taxon>Arionoidea</taxon>
        <taxon>Arionidae</taxon>
        <taxon>Arion</taxon>
    </lineage>
</organism>
<name>A0A0B7ALZ3_9EUPU</name>
<evidence type="ECO:0000256" key="2">
    <source>
        <dbReference type="ARBA" id="ARBA00022525"/>
    </source>
</evidence>
<dbReference type="AlphaFoldDB" id="A0A0B7ALZ3"/>
<sequence>MACITVLRFGFILVLLMYVVDSEIFSNIRARISVGSQSRRWCPRIEHKRISCLQAGPPTTDGSPVVYLRAYKWKKEVVWQCCPGYQGADCKEAVVPSYRPVQTEQYIMKPNVEPKYVGEALRLAPSPPIAQCQCERGPEGPMGPPGPPGIPGENSEIEGPVGPIGLPGPPGLPGRNAEARNTGKRRSIRENESETSQRRGRNDQKNILSRHEKV</sequence>
<evidence type="ECO:0000256" key="6">
    <source>
        <dbReference type="SAM" id="SignalP"/>
    </source>
</evidence>
<dbReference type="InterPro" id="IPR050392">
    <property type="entry name" value="Collagen/C1q_domain"/>
</dbReference>
<proteinExistence type="predicted"/>
<dbReference type="EMBL" id="HACG01034111">
    <property type="protein sequence ID" value="CEK80976.1"/>
    <property type="molecule type" value="Transcribed_RNA"/>
</dbReference>
<feature type="compositionally biased region" description="Pro residues" evidence="5">
    <location>
        <begin position="141"/>
        <end position="150"/>
    </location>
</feature>
<feature type="region of interest" description="Disordered" evidence="5">
    <location>
        <begin position="130"/>
        <end position="214"/>
    </location>
</feature>
<feature type="chain" id="PRO_5002111742" description="EMI domain-containing protein" evidence="6">
    <location>
        <begin position="23"/>
        <end position="214"/>
    </location>
</feature>
<keyword evidence="2" id="KW-0964">Secreted</keyword>
<evidence type="ECO:0000259" key="7">
    <source>
        <dbReference type="PROSITE" id="PS51041"/>
    </source>
</evidence>
<dbReference type="PROSITE" id="PS51041">
    <property type="entry name" value="EMI"/>
    <property type="match status" value="1"/>
</dbReference>
<feature type="domain" description="EMI" evidence="7">
    <location>
        <begin position="38"/>
        <end position="92"/>
    </location>
</feature>
<dbReference type="GO" id="GO:0005576">
    <property type="term" value="C:extracellular region"/>
    <property type="evidence" value="ECO:0007669"/>
    <property type="project" value="UniProtKB-SubCell"/>
</dbReference>
<gene>
    <name evidence="8" type="primary">ORF123682</name>
</gene>
<dbReference type="PANTHER" id="PTHR15427:SF50">
    <property type="entry name" value="COMPLEMENT C1Q TUMOR NECROSIS FACTOR-RELATED PROTEIN 2-LIKE"/>
    <property type="match status" value="1"/>
</dbReference>
<comment type="subcellular location">
    <subcellularLocation>
        <location evidence="1">Secreted</location>
    </subcellularLocation>
</comment>
<evidence type="ECO:0000256" key="4">
    <source>
        <dbReference type="ARBA" id="ARBA00023157"/>
    </source>
</evidence>
<feature type="signal peptide" evidence="6">
    <location>
        <begin position="1"/>
        <end position="22"/>
    </location>
</feature>
<evidence type="ECO:0000256" key="3">
    <source>
        <dbReference type="ARBA" id="ARBA00022729"/>
    </source>
</evidence>
<feature type="compositionally biased region" description="Basic and acidic residues" evidence="5">
    <location>
        <begin position="188"/>
        <end position="214"/>
    </location>
</feature>
<evidence type="ECO:0000256" key="1">
    <source>
        <dbReference type="ARBA" id="ARBA00004613"/>
    </source>
</evidence>
<evidence type="ECO:0000256" key="5">
    <source>
        <dbReference type="SAM" id="MobiDB-lite"/>
    </source>
</evidence>
<keyword evidence="3 6" id="KW-0732">Signal</keyword>
<evidence type="ECO:0000313" key="8">
    <source>
        <dbReference type="EMBL" id="CEK80976.1"/>
    </source>
</evidence>
<protein>
    <recommendedName>
        <fullName evidence="7">EMI domain-containing protein</fullName>
    </recommendedName>
</protein>
<keyword evidence="4" id="KW-1015">Disulfide bond</keyword>
<reference evidence="8" key="1">
    <citation type="submission" date="2014-12" db="EMBL/GenBank/DDBJ databases">
        <title>Insight into the proteome of Arion vulgaris.</title>
        <authorList>
            <person name="Aradska J."/>
            <person name="Bulat T."/>
            <person name="Smidak R."/>
            <person name="Sarate P."/>
            <person name="Gangsoo J."/>
            <person name="Sialana F."/>
            <person name="Bilban M."/>
            <person name="Lubec G."/>
        </authorList>
    </citation>
    <scope>NUCLEOTIDE SEQUENCE</scope>
    <source>
        <tissue evidence="8">Skin</tissue>
    </source>
</reference>